<comment type="similarity">
    <text evidence="2">Belongs to the ABC transporter superfamily. ABCB family. Multidrug resistance exporter (TC 3.A.1.201) subfamily.</text>
</comment>
<evidence type="ECO:0000256" key="12">
    <source>
        <dbReference type="SAM" id="Phobius"/>
    </source>
</evidence>
<dbReference type="PROSITE" id="PS50929">
    <property type="entry name" value="ABC_TM1F"/>
    <property type="match status" value="2"/>
</dbReference>
<evidence type="ECO:0000259" key="13">
    <source>
        <dbReference type="PROSITE" id="PS50893"/>
    </source>
</evidence>
<feature type="transmembrane region" description="Helical" evidence="12">
    <location>
        <begin position="169"/>
        <end position="192"/>
    </location>
</feature>
<feature type="compositionally biased region" description="Polar residues" evidence="11">
    <location>
        <begin position="692"/>
        <end position="704"/>
    </location>
</feature>
<protein>
    <recommendedName>
        <fullName evidence="3">Probable ATP-dependent transporter ycf16</fullName>
    </recommendedName>
</protein>
<feature type="transmembrane region" description="Helical" evidence="12">
    <location>
        <begin position="198"/>
        <end position="219"/>
    </location>
</feature>
<evidence type="ECO:0000256" key="6">
    <source>
        <dbReference type="ARBA" id="ARBA00022737"/>
    </source>
</evidence>
<keyword evidence="7" id="KW-0547">Nucleotide-binding</keyword>
<dbReference type="PANTHER" id="PTHR43394:SF11">
    <property type="entry name" value="ATP-BINDING CASSETTE TRANSPORTER"/>
    <property type="match status" value="1"/>
</dbReference>
<keyword evidence="5 12" id="KW-0812">Transmembrane</keyword>
<evidence type="ECO:0000256" key="10">
    <source>
        <dbReference type="ARBA" id="ARBA00023136"/>
    </source>
</evidence>
<evidence type="ECO:0000256" key="9">
    <source>
        <dbReference type="ARBA" id="ARBA00022989"/>
    </source>
</evidence>
<organism evidence="15 16">
    <name type="scientific">Gracilariopsis chorda</name>
    <dbReference type="NCBI Taxonomy" id="448386"/>
    <lineage>
        <taxon>Eukaryota</taxon>
        <taxon>Rhodophyta</taxon>
        <taxon>Florideophyceae</taxon>
        <taxon>Rhodymeniophycidae</taxon>
        <taxon>Gracilariales</taxon>
        <taxon>Gracilariaceae</taxon>
        <taxon>Gracilariopsis</taxon>
    </lineage>
</organism>
<dbReference type="InterPro" id="IPR017871">
    <property type="entry name" value="ABC_transporter-like_CS"/>
</dbReference>
<feature type="transmembrane region" description="Helical" evidence="12">
    <location>
        <begin position="978"/>
        <end position="999"/>
    </location>
</feature>
<feature type="domain" description="ABC transporter" evidence="13">
    <location>
        <begin position="1044"/>
        <end position="1285"/>
    </location>
</feature>
<dbReference type="FunFam" id="3.40.50.300:FF:000916">
    <property type="entry name" value="ABC transporter B family member 9"/>
    <property type="match status" value="1"/>
</dbReference>
<sequence>MRRKPSNTASASEAKSSSFVLLRLLFRTANLWELLLILVSAVFAAINGVGFPLLPVLFARTVADFSTLYNPALQGEGASNIIMSDNLDVEAVTSRIQRMSLWALLFGLAAAISTYFMSFIQIKVASAIAGRIRAKYFSALMSQDAAWHNRFTVGDLSARVTNIEAIEFFVARTSVFFVRDLFAIVVGFVFAFTNSWRMSLIIIGFMPVIALVGAAVAFLSSREAKAVNDASGRATGTVHEAISLIRSVLAYGGQPTEHARYRHELDDLYRREVRRSGATAFGTGFLMLILMGCFAAGFLVGSKFVIDGLISLAAAVAATAVVPAVFAAFRVANDQKALAAASAAAQALYEVVNRQPTIDPLSESGVILEHFQGGITFEKVHFKYETTPNPDVNPEESEAKEPVREPVALSGLDLEMRPGSSHALCGPSGSGKSTVVNLIERFYDVTDGRILLDGKVDIRDVNVRWLRSQIGHVGQTPTLLQGTVRENIENGVPNEFVLDPETGEPTLKRRFVALQEVIAAAKAAHAHDFIESLPDGYETQVGEGGAMLSGGQKQRICIARALIRNPKVLLLDESTASLDNKSEAIVQRALDAASKNRTTLTIAHRLSSLRNCERINVLTAGKIIESGTHDGLMGVENGHYRKMVELQEEKSLSSREDFSEDLAPGIGESDTTDPSASRDMHDDFGDPLASKVTGTSPESPAHKVSQTRLMKRIFGMQKPETYVIALGVVGSAMIGVAWPLAAACIAELLQIGVDANRRSELLKWSLLLLGCGIGAFVGIMIQNIFLTMSGERLTRRARIRAFTSILGQDMTFFDKKENNAGALAVKLNTQVPLLRQLSSDATGCAALGFSSVITGLTIALYYCPLVSLATALFVPGLLLSGYSVFKVGVDYTKANVIESVRVAAEAVYAIQTVSSFGLEHDYISRYGNLVLRQKEEKSFSKSIFPSIVMAYIAASPYFLFGASFWVGSIVLRNEKCTLLGMNKAILCLFFGSVLVGDVTHVVPKPKRAKLAAAEYFKLIDSYSRDPDKMKLHRRKTSINVNGSIEARNVRFSYPNRPDVPVLQGLNVSVEPGKTLALVGESGSGKSTIISLIERFYDSRKGSILVDDMDVCDIELSELRSKIGLVHQNPELFNRTVRENIAYGLSHEDGTFIPQEQIEEAARIAQIHDFICTLPQGYDTIVGVRGEKLSGGQRQRVAIARAVVRQPPILLLDEATSALDVQSEKQVQEGLDAAAYGRTTIIVAHRLVTIRNADCIAVLRKGLIVEEGTHEELIRKRGVYAELHKSQRNEYET</sequence>
<dbReference type="CDD" id="cd18577">
    <property type="entry name" value="ABC_6TM_Pgp_ABCB1_D1_like"/>
    <property type="match status" value="1"/>
</dbReference>
<dbReference type="PROSITE" id="PS50893">
    <property type="entry name" value="ABC_TRANSPORTER_2"/>
    <property type="match status" value="2"/>
</dbReference>
<dbReference type="Proteomes" id="UP000247409">
    <property type="component" value="Unassembled WGS sequence"/>
</dbReference>
<keyword evidence="6" id="KW-0677">Repeat</keyword>
<evidence type="ECO:0000313" key="16">
    <source>
        <dbReference type="Proteomes" id="UP000247409"/>
    </source>
</evidence>
<dbReference type="EMBL" id="NBIV01000127">
    <property type="protein sequence ID" value="PXF43379.1"/>
    <property type="molecule type" value="Genomic_DNA"/>
</dbReference>
<dbReference type="Gene3D" id="3.40.50.300">
    <property type="entry name" value="P-loop containing nucleotide triphosphate hydrolases"/>
    <property type="match status" value="2"/>
</dbReference>
<dbReference type="InterPro" id="IPR027417">
    <property type="entry name" value="P-loop_NTPase"/>
</dbReference>
<comment type="caution">
    <text evidence="15">The sequence shown here is derived from an EMBL/GenBank/DDBJ whole genome shotgun (WGS) entry which is preliminary data.</text>
</comment>
<feature type="transmembrane region" description="Helical" evidence="12">
    <location>
        <begin position="868"/>
        <end position="885"/>
    </location>
</feature>
<dbReference type="InterPro" id="IPR011527">
    <property type="entry name" value="ABC1_TM_dom"/>
</dbReference>
<evidence type="ECO:0000256" key="2">
    <source>
        <dbReference type="ARBA" id="ARBA00007577"/>
    </source>
</evidence>
<dbReference type="GO" id="GO:0016887">
    <property type="term" value="F:ATP hydrolysis activity"/>
    <property type="evidence" value="ECO:0007669"/>
    <property type="project" value="InterPro"/>
</dbReference>
<dbReference type="GO" id="GO:0005524">
    <property type="term" value="F:ATP binding"/>
    <property type="evidence" value="ECO:0007669"/>
    <property type="project" value="UniProtKB-KW"/>
</dbReference>
<dbReference type="OrthoDB" id="6500128at2759"/>
<evidence type="ECO:0000256" key="5">
    <source>
        <dbReference type="ARBA" id="ARBA00022692"/>
    </source>
</evidence>
<dbReference type="InterPro" id="IPR036640">
    <property type="entry name" value="ABC1_TM_sf"/>
</dbReference>
<feature type="transmembrane region" description="Helical" evidence="12">
    <location>
        <begin position="101"/>
        <end position="122"/>
    </location>
</feature>
<feature type="transmembrane region" description="Helical" evidence="12">
    <location>
        <begin position="942"/>
        <end position="966"/>
    </location>
</feature>
<dbReference type="PROSITE" id="PS00211">
    <property type="entry name" value="ABC_TRANSPORTER_1"/>
    <property type="match status" value="2"/>
</dbReference>
<feature type="domain" description="ABC transmembrane type-1" evidence="14">
    <location>
        <begin position="38"/>
        <end position="330"/>
    </location>
</feature>
<keyword evidence="8" id="KW-0067">ATP-binding</keyword>
<comment type="subcellular location">
    <subcellularLocation>
        <location evidence="1">Membrane</location>
        <topology evidence="1">Multi-pass membrane protein</topology>
    </subcellularLocation>
</comment>
<gene>
    <name evidence="15" type="ORF">BWQ96_06874</name>
</gene>
<dbReference type="Pfam" id="PF00005">
    <property type="entry name" value="ABC_tran"/>
    <property type="match status" value="2"/>
</dbReference>
<dbReference type="SUPFAM" id="SSF52540">
    <property type="entry name" value="P-loop containing nucleoside triphosphate hydrolases"/>
    <property type="match status" value="2"/>
</dbReference>
<keyword evidence="9 12" id="KW-1133">Transmembrane helix</keyword>
<dbReference type="CDD" id="cd03249">
    <property type="entry name" value="ABC_MTABC3_MDL1_MDL2"/>
    <property type="match status" value="1"/>
</dbReference>
<dbReference type="STRING" id="448386.A0A2V3IMV6"/>
<name>A0A2V3IMV6_9FLOR</name>
<feature type="transmembrane region" description="Helical" evidence="12">
    <location>
        <begin position="761"/>
        <end position="786"/>
    </location>
</feature>
<feature type="domain" description="ABC transporter" evidence="13">
    <location>
        <begin position="375"/>
        <end position="645"/>
    </location>
</feature>
<keyword evidence="10 12" id="KW-0472">Membrane</keyword>
<proteinExistence type="inferred from homology"/>
<dbReference type="SUPFAM" id="SSF90123">
    <property type="entry name" value="ABC transporter transmembrane region"/>
    <property type="match status" value="2"/>
</dbReference>
<evidence type="ECO:0000259" key="14">
    <source>
        <dbReference type="PROSITE" id="PS50929"/>
    </source>
</evidence>
<dbReference type="InterPro" id="IPR039421">
    <property type="entry name" value="Type_1_exporter"/>
</dbReference>
<dbReference type="SMART" id="SM00382">
    <property type="entry name" value="AAA"/>
    <property type="match status" value="2"/>
</dbReference>
<feature type="transmembrane region" description="Helical" evidence="12">
    <location>
        <begin position="721"/>
        <end position="741"/>
    </location>
</feature>
<dbReference type="Gene3D" id="1.20.1560.10">
    <property type="entry name" value="ABC transporter type 1, transmembrane domain"/>
    <property type="match status" value="1"/>
</dbReference>
<evidence type="ECO:0000256" key="7">
    <source>
        <dbReference type="ARBA" id="ARBA00022741"/>
    </source>
</evidence>
<evidence type="ECO:0000256" key="1">
    <source>
        <dbReference type="ARBA" id="ARBA00004141"/>
    </source>
</evidence>
<reference evidence="15 16" key="1">
    <citation type="journal article" date="2018" name="Mol. Biol. Evol.">
        <title>Analysis of the draft genome of the red seaweed Gracilariopsis chorda provides insights into genome size evolution in Rhodophyta.</title>
        <authorList>
            <person name="Lee J."/>
            <person name="Yang E.C."/>
            <person name="Graf L."/>
            <person name="Yang J.H."/>
            <person name="Qiu H."/>
            <person name="Zel Zion U."/>
            <person name="Chan C.X."/>
            <person name="Stephens T.G."/>
            <person name="Weber A.P.M."/>
            <person name="Boo G.H."/>
            <person name="Boo S.M."/>
            <person name="Kim K.M."/>
            <person name="Shin Y."/>
            <person name="Jung M."/>
            <person name="Lee S.J."/>
            <person name="Yim H.S."/>
            <person name="Lee J.H."/>
            <person name="Bhattacharya D."/>
            <person name="Yoon H.S."/>
        </authorList>
    </citation>
    <scope>NUCLEOTIDE SEQUENCE [LARGE SCALE GENOMIC DNA]</scope>
    <source>
        <strain evidence="15 16">SKKU-2015</strain>
        <tissue evidence="15">Whole body</tissue>
    </source>
</reference>
<evidence type="ECO:0000256" key="3">
    <source>
        <dbReference type="ARBA" id="ARBA00014334"/>
    </source>
</evidence>
<feature type="domain" description="ABC transmembrane type-1" evidence="14">
    <location>
        <begin position="725"/>
        <end position="973"/>
    </location>
</feature>
<feature type="transmembrane region" description="Helical" evidence="12">
    <location>
        <begin position="31"/>
        <end position="58"/>
    </location>
</feature>
<dbReference type="GO" id="GO:0005743">
    <property type="term" value="C:mitochondrial inner membrane"/>
    <property type="evidence" value="ECO:0007669"/>
    <property type="project" value="TreeGrafter"/>
</dbReference>
<keyword evidence="16" id="KW-1185">Reference proteome</keyword>
<evidence type="ECO:0000256" key="8">
    <source>
        <dbReference type="ARBA" id="ARBA00022840"/>
    </source>
</evidence>
<dbReference type="CDD" id="cd18578">
    <property type="entry name" value="ABC_6TM_Pgp_ABCB1_D2_like"/>
    <property type="match status" value="1"/>
</dbReference>
<evidence type="ECO:0000313" key="15">
    <source>
        <dbReference type="EMBL" id="PXF43379.1"/>
    </source>
</evidence>
<dbReference type="InterPro" id="IPR003439">
    <property type="entry name" value="ABC_transporter-like_ATP-bd"/>
</dbReference>
<dbReference type="FunFam" id="3.40.50.300:FF:000913">
    <property type="entry name" value="ABC multidrug transporter SitT"/>
    <property type="match status" value="1"/>
</dbReference>
<feature type="transmembrane region" description="Helical" evidence="12">
    <location>
        <begin position="308"/>
        <end position="329"/>
    </location>
</feature>
<dbReference type="InterPro" id="IPR003593">
    <property type="entry name" value="AAA+_ATPase"/>
</dbReference>
<dbReference type="PANTHER" id="PTHR43394">
    <property type="entry name" value="ATP-DEPENDENT PERMEASE MDL1, MITOCHONDRIAL"/>
    <property type="match status" value="1"/>
</dbReference>
<dbReference type="GO" id="GO:0015421">
    <property type="term" value="F:ABC-type oligopeptide transporter activity"/>
    <property type="evidence" value="ECO:0007669"/>
    <property type="project" value="TreeGrafter"/>
</dbReference>
<feature type="region of interest" description="Disordered" evidence="11">
    <location>
        <begin position="651"/>
        <end position="704"/>
    </location>
</feature>
<dbReference type="Pfam" id="PF00664">
    <property type="entry name" value="ABC_membrane"/>
    <property type="match status" value="2"/>
</dbReference>
<accession>A0A2V3IMV6</accession>
<feature type="transmembrane region" description="Helical" evidence="12">
    <location>
        <begin position="278"/>
        <end position="302"/>
    </location>
</feature>
<evidence type="ECO:0000256" key="4">
    <source>
        <dbReference type="ARBA" id="ARBA00022448"/>
    </source>
</evidence>
<keyword evidence="4" id="KW-0813">Transport</keyword>
<evidence type="ECO:0000256" key="11">
    <source>
        <dbReference type="SAM" id="MobiDB-lite"/>
    </source>
</evidence>
<dbReference type="GO" id="GO:0090374">
    <property type="term" value="P:oligopeptide export from mitochondrion"/>
    <property type="evidence" value="ECO:0007669"/>
    <property type="project" value="TreeGrafter"/>
</dbReference>